<evidence type="ECO:0000313" key="2">
    <source>
        <dbReference type="Proteomes" id="UP001241377"/>
    </source>
</evidence>
<sequence length="251" mass="28086">MLRPRPGALIQLIAPRPDAAAIQRRATPTFPLEFTEKRRGVGYYIALAVVFSVFGITPLCFLWVIAYALRARKWDGWMGVWAFGGFAYSVAEYITQIVQQPAPPSKLTPEQCRLFFVKMLQIGMQDAEGSGTQGGSEKDEDIPSARDIQERLEDVISLARTGQLDTKRDHIHPHPQQQAAMNAPSAVTPATTTSSGLRNRFGHPNKLTQATRMSDPVADGVQSPIIRLRRLEKDDPRAIAFREKMRNWYAP</sequence>
<protein>
    <submittedName>
        <fullName evidence="1">Uncharacterized protein</fullName>
    </submittedName>
</protein>
<name>A0ACC2V434_9TREE</name>
<dbReference type="EMBL" id="JASBWR010000118">
    <property type="protein sequence ID" value="KAJ9093801.1"/>
    <property type="molecule type" value="Genomic_DNA"/>
</dbReference>
<organism evidence="1 2">
    <name type="scientific">Naganishia cerealis</name>
    <dbReference type="NCBI Taxonomy" id="610337"/>
    <lineage>
        <taxon>Eukaryota</taxon>
        <taxon>Fungi</taxon>
        <taxon>Dikarya</taxon>
        <taxon>Basidiomycota</taxon>
        <taxon>Agaricomycotina</taxon>
        <taxon>Tremellomycetes</taxon>
        <taxon>Filobasidiales</taxon>
        <taxon>Filobasidiaceae</taxon>
        <taxon>Naganishia</taxon>
    </lineage>
</organism>
<comment type="caution">
    <text evidence="1">The sequence shown here is derived from an EMBL/GenBank/DDBJ whole genome shotgun (WGS) entry which is preliminary data.</text>
</comment>
<proteinExistence type="predicted"/>
<reference evidence="1" key="1">
    <citation type="submission" date="2023-04" db="EMBL/GenBank/DDBJ databases">
        <title>Draft Genome sequencing of Naganishia species isolated from polar environments using Oxford Nanopore Technology.</title>
        <authorList>
            <person name="Leo P."/>
            <person name="Venkateswaran K."/>
        </authorList>
    </citation>
    <scope>NUCLEOTIDE SEQUENCE</scope>
    <source>
        <strain evidence="1">MNA-CCFEE 5261</strain>
    </source>
</reference>
<evidence type="ECO:0000313" key="1">
    <source>
        <dbReference type="EMBL" id="KAJ9093801.1"/>
    </source>
</evidence>
<gene>
    <name evidence="1" type="ORF">QFC19_008178</name>
</gene>
<keyword evidence="2" id="KW-1185">Reference proteome</keyword>
<dbReference type="Proteomes" id="UP001241377">
    <property type="component" value="Unassembled WGS sequence"/>
</dbReference>
<accession>A0ACC2V434</accession>